<organism evidence="1 2">
    <name type="scientific">Hymenobacter arizonensis</name>
    <name type="common">Siccationidurans arizonensis</name>
    <dbReference type="NCBI Taxonomy" id="1227077"/>
    <lineage>
        <taxon>Bacteria</taxon>
        <taxon>Pseudomonadati</taxon>
        <taxon>Bacteroidota</taxon>
        <taxon>Cytophagia</taxon>
        <taxon>Cytophagales</taxon>
        <taxon>Hymenobacteraceae</taxon>
        <taxon>Hymenobacter</taxon>
    </lineage>
</organism>
<gene>
    <name evidence="1" type="ORF">SAMN04515668_4868</name>
</gene>
<evidence type="ECO:0000313" key="1">
    <source>
        <dbReference type="EMBL" id="SFQ82701.1"/>
    </source>
</evidence>
<dbReference type="EMBL" id="FOXS01000010">
    <property type="protein sequence ID" value="SFQ82701.1"/>
    <property type="molecule type" value="Genomic_DNA"/>
</dbReference>
<keyword evidence="2" id="KW-1185">Reference proteome</keyword>
<proteinExistence type="predicted"/>
<dbReference type="OrthoDB" id="949867at2"/>
<dbReference type="RefSeq" id="WP_143080422.1">
    <property type="nucleotide sequence ID" value="NZ_FOXS01000010.1"/>
</dbReference>
<evidence type="ECO:0000313" key="2">
    <source>
        <dbReference type="Proteomes" id="UP000199029"/>
    </source>
</evidence>
<protein>
    <submittedName>
        <fullName evidence="1">Uncharacterized protein</fullName>
    </submittedName>
</protein>
<dbReference type="AlphaFoldDB" id="A0A1I6BP69"/>
<accession>A0A1I6BP69</accession>
<reference evidence="2" key="1">
    <citation type="submission" date="2016-10" db="EMBL/GenBank/DDBJ databases">
        <authorList>
            <person name="Varghese N."/>
            <person name="Submissions S."/>
        </authorList>
    </citation>
    <scope>NUCLEOTIDE SEQUENCE [LARGE SCALE GENOMIC DNA]</scope>
    <source>
        <strain evidence="2">OR362-8,ATCC BAA-1266,JCM 13504</strain>
    </source>
</reference>
<sequence length="171" mass="18861">MHPRLLLPLLALVLMSQCQLKKSDPQPLEPKLPPITQNGSNTIGFRVDGQVWLPKGSFNFPSWKAYYSGKMFYITANRVGGDTRDQFGIGIDPLQPGTAQFDLAERNGVIAAFSPLNDDFRVLAPGEGTLRFTRLDTVARIVAGTFEFEAVSATTGKTVRITDGRFDLRTN</sequence>
<name>A0A1I6BP69_HYMAR</name>
<dbReference type="Proteomes" id="UP000199029">
    <property type="component" value="Unassembled WGS sequence"/>
</dbReference>